<feature type="transmembrane region" description="Helical" evidence="7">
    <location>
        <begin position="247"/>
        <end position="266"/>
    </location>
</feature>
<feature type="transmembrane region" description="Helical" evidence="7">
    <location>
        <begin position="216"/>
        <end position="235"/>
    </location>
</feature>
<reference evidence="9 10" key="1">
    <citation type="submission" date="2018-06" db="EMBL/GenBank/DDBJ databases">
        <title>Freshwater and sediment microbial communities from various areas in North America, analyzing microbe dynamics in response to fracking.</title>
        <authorList>
            <person name="Lamendella R."/>
        </authorList>
    </citation>
    <scope>NUCLEOTIDE SEQUENCE [LARGE SCALE GENOMIC DNA]</scope>
    <source>
        <strain evidence="9 10">97B</strain>
    </source>
</reference>
<feature type="transmembrane region" description="Helical" evidence="7">
    <location>
        <begin position="12"/>
        <end position="37"/>
    </location>
</feature>
<dbReference type="Proteomes" id="UP000252118">
    <property type="component" value="Unassembled WGS sequence"/>
</dbReference>
<feature type="transmembrane region" description="Helical" evidence="7">
    <location>
        <begin position="185"/>
        <end position="204"/>
    </location>
</feature>
<dbReference type="AlphaFoldDB" id="A0A366EKV6"/>
<dbReference type="PANTHER" id="PTHR32322:SF18">
    <property type="entry name" value="S-ADENOSYLMETHIONINE_S-ADENOSYLHOMOCYSTEINE TRANSPORTER"/>
    <property type="match status" value="1"/>
</dbReference>
<comment type="similarity">
    <text evidence="2">Belongs to the EamA transporter family.</text>
</comment>
<protein>
    <submittedName>
        <fullName evidence="9">Threonine/homoserine efflux transporter RhtA</fullName>
    </submittedName>
</protein>
<evidence type="ECO:0000256" key="7">
    <source>
        <dbReference type="SAM" id="Phobius"/>
    </source>
</evidence>
<evidence type="ECO:0000313" key="9">
    <source>
        <dbReference type="EMBL" id="RBP02964.1"/>
    </source>
</evidence>
<feature type="domain" description="EamA" evidence="8">
    <location>
        <begin position="14"/>
        <end position="144"/>
    </location>
</feature>
<dbReference type="InterPro" id="IPR050638">
    <property type="entry name" value="AA-Vitamin_Transporters"/>
</dbReference>
<feature type="domain" description="EamA" evidence="8">
    <location>
        <begin position="154"/>
        <end position="287"/>
    </location>
</feature>
<keyword evidence="5 7" id="KW-1133">Transmembrane helix</keyword>
<evidence type="ECO:0000256" key="6">
    <source>
        <dbReference type="ARBA" id="ARBA00023136"/>
    </source>
</evidence>
<evidence type="ECO:0000256" key="1">
    <source>
        <dbReference type="ARBA" id="ARBA00004651"/>
    </source>
</evidence>
<dbReference type="PANTHER" id="PTHR32322">
    <property type="entry name" value="INNER MEMBRANE TRANSPORTER"/>
    <property type="match status" value="1"/>
</dbReference>
<sequence>MKEKVNGKPVYLYMGLLFCVICWGSNFIFGAILVHYFKPMEIAFLRLIFITLFLLIVFYKSIRQFSSLKSMVIPLLFIGFIGVTLNHWSFYASLTTASPVTAALILATAPICTSLINSVVFKERKSPFFWMWSLFSFFGVLLVIMKKGAIVIGMGEGYIFLTMLTFSVFMILVERYARHLSSILLTFYSTMVGLILMTVFLPFSDVTFLRSVPFSIWMLLFFTAIIMHGICPLIWNHCISEIGSTNTSLLLNIEPFVAMVVGYIVLKESVSTMQMIGAITILISVTMALHSNRMGQRDRHLVPTNSNTL</sequence>
<dbReference type="InterPro" id="IPR000620">
    <property type="entry name" value="EamA_dom"/>
</dbReference>
<dbReference type="Pfam" id="PF00892">
    <property type="entry name" value="EamA"/>
    <property type="match status" value="2"/>
</dbReference>
<keyword evidence="4 7" id="KW-0812">Transmembrane</keyword>
<feature type="transmembrane region" description="Helical" evidence="7">
    <location>
        <begin position="157"/>
        <end position="173"/>
    </location>
</feature>
<name>A0A366EKV6_9BACI</name>
<evidence type="ECO:0000259" key="8">
    <source>
        <dbReference type="Pfam" id="PF00892"/>
    </source>
</evidence>
<proteinExistence type="inferred from homology"/>
<accession>A0A366EKV6</accession>
<dbReference type="OrthoDB" id="9805239at2"/>
<comment type="subcellular location">
    <subcellularLocation>
        <location evidence="1">Cell membrane</location>
        <topology evidence="1">Multi-pass membrane protein</topology>
    </subcellularLocation>
</comment>
<dbReference type="GO" id="GO:0005886">
    <property type="term" value="C:plasma membrane"/>
    <property type="evidence" value="ECO:0007669"/>
    <property type="project" value="UniProtKB-SubCell"/>
</dbReference>
<feature type="transmembrane region" description="Helical" evidence="7">
    <location>
        <begin position="71"/>
        <end position="90"/>
    </location>
</feature>
<dbReference type="InterPro" id="IPR037185">
    <property type="entry name" value="EmrE-like"/>
</dbReference>
<keyword evidence="3" id="KW-1003">Cell membrane</keyword>
<dbReference type="EMBL" id="QNRJ01000011">
    <property type="protein sequence ID" value="RBP02964.1"/>
    <property type="molecule type" value="Genomic_DNA"/>
</dbReference>
<dbReference type="SUPFAM" id="SSF103481">
    <property type="entry name" value="Multidrug resistance efflux transporter EmrE"/>
    <property type="match status" value="2"/>
</dbReference>
<keyword evidence="6 7" id="KW-0472">Membrane</keyword>
<feature type="transmembrane region" description="Helical" evidence="7">
    <location>
        <begin position="43"/>
        <end position="59"/>
    </location>
</feature>
<evidence type="ECO:0000256" key="3">
    <source>
        <dbReference type="ARBA" id="ARBA00022475"/>
    </source>
</evidence>
<feature type="transmembrane region" description="Helical" evidence="7">
    <location>
        <begin position="102"/>
        <end position="121"/>
    </location>
</feature>
<feature type="transmembrane region" description="Helical" evidence="7">
    <location>
        <begin position="272"/>
        <end position="289"/>
    </location>
</feature>
<dbReference type="RefSeq" id="WP_113970315.1">
    <property type="nucleotide sequence ID" value="NZ_QNRJ01000011.1"/>
</dbReference>
<evidence type="ECO:0000313" key="10">
    <source>
        <dbReference type="Proteomes" id="UP000252118"/>
    </source>
</evidence>
<comment type="caution">
    <text evidence="9">The sequence shown here is derived from an EMBL/GenBank/DDBJ whole genome shotgun (WGS) entry which is preliminary data.</text>
</comment>
<gene>
    <name evidence="9" type="ORF">DET59_11161</name>
</gene>
<organism evidence="9 10">
    <name type="scientific">Rossellomorea aquimaris</name>
    <dbReference type="NCBI Taxonomy" id="189382"/>
    <lineage>
        <taxon>Bacteria</taxon>
        <taxon>Bacillati</taxon>
        <taxon>Bacillota</taxon>
        <taxon>Bacilli</taxon>
        <taxon>Bacillales</taxon>
        <taxon>Bacillaceae</taxon>
        <taxon>Rossellomorea</taxon>
    </lineage>
</organism>
<feature type="transmembrane region" description="Helical" evidence="7">
    <location>
        <begin position="128"/>
        <end position="145"/>
    </location>
</feature>
<evidence type="ECO:0000256" key="4">
    <source>
        <dbReference type="ARBA" id="ARBA00022692"/>
    </source>
</evidence>
<evidence type="ECO:0000256" key="5">
    <source>
        <dbReference type="ARBA" id="ARBA00022989"/>
    </source>
</evidence>
<evidence type="ECO:0000256" key="2">
    <source>
        <dbReference type="ARBA" id="ARBA00007362"/>
    </source>
</evidence>